<proteinExistence type="predicted"/>
<keyword evidence="2" id="KW-0175">Coiled coil</keyword>
<dbReference type="Gene3D" id="1.10.1660.10">
    <property type="match status" value="1"/>
</dbReference>
<organism evidence="4 5">
    <name type="scientific">Bacterioplanes sanyensis</name>
    <dbReference type="NCBI Taxonomy" id="1249553"/>
    <lineage>
        <taxon>Bacteria</taxon>
        <taxon>Pseudomonadati</taxon>
        <taxon>Pseudomonadota</taxon>
        <taxon>Gammaproteobacteria</taxon>
        <taxon>Oceanospirillales</taxon>
        <taxon>Oceanospirillaceae</taxon>
        <taxon>Bacterioplanes</taxon>
    </lineage>
</organism>
<evidence type="ECO:0000313" key="5">
    <source>
        <dbReference type="Proteomes" id="UP000202440"/>
    </source>
</evidence>
<reference evidence="4 5" key="1">
    <citation type="submission" date="2017-07" db="EMBL/GenBank/DDBJ databases">
        <title>Annotated genome sequence of Bacterioplanes sanyensis isolated from Red Sea.</title>
        <authorList>
            <person name="Rehman Z.U."/>
        </authorList>
    </citation>
    <scope>NUCLEOTIDE SEQUENCE [LARGE SCALE GENOMIC DNA]</scope>
    <source>
        <strain evidence="4 5">NV9</strain>
    </source>
</reference>
<gene>
    <name evidence="4" type="ORF">CHH28_04180</name>
</gene>
<dbReference type="GO" id="GO:0003700">
    <property type="term" value="F:DNA-binding transcription factor activity"/>
    <property type="evidence" value="ECO:0007669"/>
    <property type="project" value="InterPro"/>
</dbReference>
<dbReference type="InterPro" id="IPR047057">
    <property type="entry name" value="MerR_fam"/>
</dbReference>
<evidence type="ECO:0000259" key="3">
    <source>
        <dbReference type="PROSITE" id="PS50937"/>
    </source>
</evidence>
<dbReference type="Proteomes" id="UP000202440">
    <property type="component" value="Chromosome"/>
</dbReference>
<dbReference type="AlphaFoldDB" id="A0A222FH24"/>
<dbReference type="CDD" id="cd04776">
    <property type="entry name" value="HTH_GnyR"/>
    <property type="match status" value="1"/>
</dbReference>
<evidence type="ECO:0000256" key="2">
    <source>
        <dbReference type="SAM" id="Coils"/>
    </source>
</evidence>
<dbReference type="PANTHER" id="PTHR30204">
    <property type="entry name" value="REDOX-CYCLING DRUG-SENSING TRANSCRIPTIONAL ACTIVATOR SOXR"/>
    <property type="match status" value="1"/>
</dbReference>
<evidence type="ECO:0000313" key="4">
    <source>
        <dbReference type="EMBL" id="ASP37922.1"/>
    </source>
</evidence>
<dbReference type="SMART" id="SM00422">
    <property type="entry name" value="HTH_MERR"/>
    <property type="match status" value="1"/>
</dbReference>
<evidence type="ECO:0000256" key="1">
    <source>
        <dbReference type="ARBA" id="ARBA00023125"/>
    </source>
</evidence>
<feature type="domain" description="HTH merR-type" evidence="3">
    <location>
        <begin position="8"/>
        <end position="75"/>
    </location>
</feature>
<dbReference type="PANTHER" id="PTHR30204:SF58">
    <property type="entry name" value="HTH-TYPE TRANSCRIPTIONAL REGULATOR YFMP"/>
    <property type="match status" value="1"/>
</dbReference>
<dbReference type="KEGG" id="bsan:CHH28_04180"/>
<dbReference type="SUPFAM" id="SSF46955">
    <property type="entry name" value="Putative DNA-binding domain"/>
    <property type="match status" value="1"/>
</dbReference>
<dbReference type="PROSITE" id="PS50937">
    <property type="entry name" value="HTH_MERR_2"/>
    <property type="match status" value="1"/>
</dbReference>
<dbReference type="RefSeq" id="WP_094059125.1">
    <property type="nucleotide sequence ID" value="NZ_CP022530.1"/>
</dbReference>
<name>A0A222FH24_9GAMM</name>
<dbReference type="EMBL" id="CP022530">
    <property type="protein sequence ID" value="ASP37922.1"/>
    <property type="molecule type" value="Genomic_DNA"/>
</dbReference>
<sequence>MSVKERSHYSIRDLADEFDITTRTIRFYEAEGLLSPQREGQTRIYSPQDRVRLKLILRGKRLGLSLAESRELIDMYDPSANRPQLESLLSAIDRRRQQLQQQLHDIQRMMEELDDAELKARQALEPHQLQK</sequence>
<keyword evidence="5" id="KW-1185">Reference proteome</keyword>
<dbReference type="GO" id="GO:0003677">
    <property type="term" value="F:DNA binding"/>
    <property type="evidence" value="ECO:0007669"/>
    <property type="project" value="UniProtKB-KW"/>
</dbReference>
<dbReference type="InterPro" id="IPR009061">
    <property type="entry name" value="DNA-bd_dom_put_sf"/>
</dbReference>
<dbReference type="OrthoDB" id="9803659at2"/>
<accession>A0A222FH24</accession>
<dbReference type="InterPro" id="IPR000551">
    <property type="entry name" value="MerR-type_HTH_dom"/>
</dbReference>
<protein>
    <submittedName>
        <fullName evidence="4">MerR family transcriptional regulator</fullName>
    </submittedName>
</protein>
<dbReference type="Pfam" id="PF13411">
    <property type="entry name" value="MerR_1"/>
    <property type="match status" value="1"/>
</dbReference>
<feature type="coiled-coil region" evidence="2">
    <location>
        <begin position="82"/>
        <end position="119"/>
    </location>
</feature>
<keyword evidence="1" id="KW-0238">DNA-binding</keyword>